<dbReference type="InterPro" id="IPR058634">
    <property type="entry name" value="AaeA-lik-b-barrel"/>
</dbReference>
<gene>
    <name evidence="3" type="ORF">CF386_08920</name>
</gene>
<dbReference type="PANTHER" id="PTHR30469:SF15">
    <property type="entry name" value="HLYD FAMILY OF SECRETION PROTEINS"/>
    <property type="match status" value="1"/>
</dbReference>
<dbReference type="Proteomes" id="UP000242175">
    <property type="component" value="Chromosome small"/>
</dbReference>
<feature type="transmembrane region" description="Helical" evidence="1">
    <location>
        <begin position="15"/>
        <end position="33"/>
    </location>
</feature>
<dbReference type="SUPFAM" id="SSF111369">
    <property type="entry name" value="HlyD-like secretion proteins"/>
    <property type="match status" value="1"/>
</dbReference>
<name>A0A220VG77_9GAMM</name>
<dbReference type="Pfam" id="PF25963">
    <property type="entry name" value="Beta-barrel_AAEA"/>
    <property type="match status" value="1"/>
</dbReference>
<keyword evidence="1" id="KW-0812">Transmembrane</keyword>
<dbReference type="GO" id="GO:0015562">
    <property type="term" value="F:efflux transmembrane transporter activity"/>
    <property type="evidence" value="ECO:0007669"/>
    <property type="project" value="TreeGrafter"/>
</dbReference>
<evidence type="ECO:0000256" key="1">
    <source>
        <dbReference type="SAM" id="Phobius"/>
    </source>
</evidence>
<sequence length="280" mass="32595">MVIKIFDFFKIEKGFLIRFLVLMMILGSSIYIFRNFLFGVYTQNAFVRLNIYSIAPKSSGFIDKINIHNGEYVHKGDVLITLNTENLRNELLAVEAKLKYAEWLYQKKIKLFKKHDISQMDMESTKEKYLEINAEKRKLKTKIKFTNITAPENGFINNFFLKKGDYILVGVTYFTLSSNKNIEIQANFDEDSLDRIRYGSRMIITIPILGDKHFEGKVIKIDKAIAQSTKNISGLQQIPLQNNWFPLAKKIPVFIQITNMHQDTKNKLIHGASAYVRYEK</sequence>
<accession>A0A220VG77</accession>
<organism evidence="3 4">
    <name type="scientific">Paraphotobacterium marinum</name>
    <dbReference type="NCBI Taxonomy" id="1755811"/>
    <lineage>
        <taxon>Bacteria</taxon>
        <taxon>Pseudomonadati</taxon>
        <taxon>Pseudomonadota</taxon>
        <taxon>Gammaproteobacteria</taxon>
        <taxon>Vibrionales</taxon>
        <taxon>Vibrionaceae</taxon>
        <taxon>Paraphotobacterium</taxon>
    </lineage>
</organism>
<dbReference type="KEGG" id="pmai:CF386_08920"/>
<keyword evidence="4" id="KW-1185">Reference proteome</keyword>
<dbReference type="Gene3D" id="2.40.30.170">
    <property type="match status" value="1"/>
</dbReference>
<evidence type="ECO:0000313" key="3">
    <source>
        <dbReference type="EMBL" id="ASK79182.1"/>
    </source>
</evidence>
<dbReference type="AlphaFoldDB" id="A0A220VG77"/>
<evidence type="ECO:0000313" key="4">
    <source>
        <dbReference type="Proteomes" id="UP000242175"/>
    </source>
</evidence>
<proteinExistence type="predicted"/>
<dbReference type="GO" id="GO:1990281">
    <property type="term" value="C:efflux pump complex"/>
    <property type="evidence" value="ECO:0007669"/>
    <property type="project" value="TreeGrafter"/>
</dbReference>
<keyword evidence="1" id="KW-0472">Membrane</keyword>
<dbReference type="Gene3D" id="2.40.50.100">
    <property type="match status" value="1"/>
</dbReference>
<dbReference type="RefSeq" id="WP_089074090.1">
    <property type="nucleotide sequence ID" value="NZ_CBCSAM010000002.1"/>
</dbReference>
<keyword evidence="1" id="KW-1133">Transmembrane helix</keyword>
<dbReference type="OrthoDB" id="9811754at2"/>
<reference evidence="3 4" key="1">
    <citation type="journal article" date="2016" name="Int. J. Syst. Evol. Microbiol.">
        <title>Paraphotobacterium marinum gen. nov., sp. nov., a member of the family Vibrionaceae, isolated from surface seawater.</title>
        <authorList>
            <person name="Huang Z."/>
            <person name="Dong C."/>
            <person name="Shao Z."/>
        </authorList>
    </citation>
    <scope>NUCLEOTIDE SEQUENCE [LARGE SCALE GENOMIC DNA]</scope>
    <source>
        <strain evidence="3 4">NSCS20N07D</strain>
    </source>
</reference>
<protein>
    <recommendedName>
        <fullName evidence="2">p-hydroxybenzoic acid efflux pump subunit AaeA-like beta-barrel domain-containing protein</fullName>
    </recommendedName>
</protein>
<feature type="domain" description="p-hydroxybenzoic acid efflux pump subunit AaeA-like beta-barrel" evidence="2">
    <location>
        <begin position="184"/>
        <end position="276"/>
    </location>
</feature>
<dbReference type="EMBL" id="CP022356">
    <property type="protein sequence ID" value="ASK79182.1"/>
    <property type="molecule type" value="Genomic_DNA"/>
</dbReference>
<dbReference type="PANTHER" id="PTHR30469">
    <property type="entry name" value="MULTIDRUG RESISTANCE PROTEIN MDTA"/>
    <property type="match status" value="1"/>
</dbReference>
<evidence type="ECO:0000259" key="2">
    <source>
        <dbReference type="Pfam" id="PF25963"/>
    </source>
</evidence>